<evidence type="ECO:0000256" key="1">
    <source>
        <dbReference type="SAM" id="MobiDB-lite"/>
    </source>
</evidence>
<name>V9SHQ5_9CAUD</name>
<feature type="region of interest" description="Disordered" evidence="1">
    <location>
        <begin position="60"/>
        <end position="141"/>
    </location>
</feature>
<proteinExistence type="predicted"/>
<accession>V9SHQ5</accession>
<organism evidence="2 3">
    <name type="scientific">Achromobacter phage JWDelta</name>
    <dbReference type="NCBI Taxonomy" id="1416008"/>
    <lineage>
        <taxon>Viruses</taxon>
        <taxon>Duplodnaviria</taxon>
        <taxon>Heunggongvirae</taxon>
        <taxon>Uroviricota</taxon>
        <taxon>Caudoviricetes</taxon>
        <taxon>Schitoviridae</taxon>
        <taxon>Rothmandenesvirinae</taxon>
        <taxon>Jwalphavirus</taxon>
        <taxon>Jwalphavirus jwalpha</taxon>
    </lineage>
</organism>
<evidence type="ECO:0000313" key="3">
    <source>
        <dbReference type="Proteomes" id="UP000018886"/>
    </source>
</evidence>
<reference evidence="2 3" key="1">
    <citation type="journal article" date="2014" name="Virol. J.">
        <title>First genome sequences of Achromobacter phages reveal new members of the N4 family.</title>
        <authorList>
            <person name="Wittmann J."/>
            <person name="Dreiseikelmann B."/>
            <person name="Rohde M."/>
            <person name="Meier-Kolthoff J.P."/>
            <person name="Bunk B."/>
            <person name="Rohde C."/>
        </authorList>
    </citation>
    <scope>NUCLEOTIDE SEQUENCE [LARGE SCALE GENOMIC DNA]</scope>
</reference>
<dbReference type="EMBL" id="KF787094">
    <property type="protein sequence ID" value="AHC56579.1"/>
    <property type="molecule type" value="Genomic_DNA"/>
</dbReference>
<sequence>MQITLVQSEIEQALKNYINEQVNVKEGMEIVIVLKATRGEEGTTAVIDITKPIVVQAPAKTVRAVTSKVEAAPKEEPKPTVEPKEDPPFDPDAQAPAQASAPESSASTDGAPAQTSNAANASAEEAPAKPSKPSLFANLGK</sequence>
<gene>
    <name evidence="2" type="ORF">JJJA_0063</name>
</gene>
<evidence type="ECO:0000313" key="2">
    <source>
        <dbReference type="EMBL" id="AHC56579.1"/>
    </source>
</evidence>
<feature type="compositionally biased region" description="Low complexity" evidence="1">
    <location>
        <begin position="91"/>
        <end position="134"/>
    </location>
</feature>
<dbReference type="Proteomes" id="UP000018886">
    <property type="component" value="Segment"/>
</dbReference>
<feature type="compositionally biased region" description="Basic and acidic residues" evidence="1">
    <location>
        <begin position="71"/>
        <end position="87"/>
    </location>
</feature>
<protein>
    <submittedName>
        <fullName evidence="2">Uncharacterized protein</fullName>
    </submittedName>
</protein>